<name>A0A0L6VJC0_9BASI</name>
<dbReference type="GO" id="GO:0051321">
    <property type="term" value="P:meiotic cell cycle"/>
    <property type="evidence" value="ECO:0007669"/>
    <property type="project" value="TreeGrafter"/>
</dbReference>
<evidence type="ECO:0000256" key="3">
    <source>
        <dbReference type="ARBA" id="ARBA00022490"/>
    </source>
</evidence>
<gene>
    <name evidence="9" type="ORF">VP01_158g9</name>
</gene>
<comment type="similarity">
    <text evidence="2">Belongs to the TUBGCP family.</text>
</comment>
<feature type="domain" description="Gamma tubulin complex component protein N-terminal" evidence="8">
    <location>
        <begin position="140"/>
        <end position="455"/>
    </location>
</feature>
<feature type="compositionally biased region" description="Acidic residues" evidence="6">
    <location>
        <begin position="744"/>
        <end position="768"/>
    </location>
</feature>
<evidence type="ECO:0000256" key="2">
    <source>
        <dbReference type="ARBA" id="ARBA00010337"/>
    </source>
</evidence>
<evidence type="ECO:0000313" key="9">
    <source>
        <dbReference type="EMBL" id="KNZ60240.1"/>
    </source>
</evidence>
<reference evidence="9 10" key="1">
    <citation type="submission" date="2015-08" db="EMBL/GenBank/DDBJ databases">
        <title>Next Generation Sequencing and Analysis of the Genome of Puccinia sorghi L Schw, the Causal Agent of Maize Common Rust.</title>
        <authorList>
            <person name="Rochi L."/>
            <person name="Burguener G."/>
            <person name="Darino M."/>
            <person name="Turjanski A."/>
            <person name="Kreff E."/>
            <person name="Dieguez M.J."/>
            <person name="Sacco F."/>
        </authorList>
    </citation>
    <scope>NUCLEOTIDE SEQUENCE [LARGE SCALE GENOMIC DNA]</scope>
    <source>
        <strain evidence="9 10">RO10H11247</strain>
    </source>
</reference>
<dbReference type="PANTHER" id="PTHR19302:SF14">
    <property type="entry name" value="GAMMA-TUBULIN COMPLEX COMPONENT 3"/>
    <property type="match status" value="1"/>
</dbReference>
<keyword evidence="5" id="KW-0206">Cytoskeleton</keyword>
<evidence type="ECO:0000256" key="1">
    <source>
        <dbReference type="ARBA" id="ARBA00004245"/>
    </source>
</evidence>
<evidence type="ECO:0000256" key="5">
    <source>
        <dbReference type="ARBA" id="ARBA00023212"/>
    </source>
</evidence>
<evidence type="ECO:0000256" key="4">
    <source>
        <dbReference type="ARBA" id="ARBA00022701"/>
    </source>
</evidence>
<dbReference type="Proteomes" id="UP000037035">
    <property type="component" value="Unassembled WGS sequence"/>
</dbReference>
<dbReference type="GO" id="GO:0044732">
    <property type="term" value="C:mitotic spindle pole body"/>
    <property type="evidence" value="ECO:0007669"/>
    <property type="project" value="TreeGrafter"/>
</dbReference>
<dbReference type="InterPro" id="IPR041470">
    <property type="entry name" value="GCP_N"/>
</dbReference>
<dbReference type="GO" id="GO:0043015">
    <property type="term" value="F:gamma-tubulin binding"/>
    <property type="evidence" value="ECO:0007669"/>
    <property type="project" value="InterPro"/>
</dbReference>
<dbReference type="GO" id="GO:0000278">
    <property type="term" value="P:mitotic cell cycle"/>
    <property type="evidence" value="ECO:0007669"/>
    <property type="project" value="TreeGrafter"/>
</dbReference>
<dbReference type="GO" id="GO:0005874">
    <property type="term" value="C:microtubule"/>
    <property type="evidence" value="ECO:0007669"/>
    <property type="project" value="UniProtKB-KW"/>
</dbReference>
<dbReference type="STRING" id="27349.A0A0L6VJC0"/>
<feature type="region of interest" description="Disordered" evidence="6">
    <location>
        <begin position="833"/>
        <end position="882"/>
    </location>
</feature>
<dbReference type="GO" id="GO:0000930">
    <property type="term" value="C:gamma-tubulin complex"/>
    <property type="evidence" value="ECO:0007669"/>
    <property type="project" value="TreeGrafter"/>
</dbReference>
<keyword evidence="3" id="KW-0963">Cytoplasm</keyword>
<feature type="domain" description="Gamma tubulin complex component C-terminal" evidence="7">
    <location>
        <begin position="522"/>
        <end position="823"/>
    </location>
</feature>
<sequence>MVNRKLLSELIRRITHQQTHDEQHENYYNNKLTTTTTTTTHSLNTLALQINNHLQLDHQKQQQFSSLLSRLSPLPHPIQKAAILSFLLALAPIKEHQHEPPSIQKLPELSSIQLPSAAQKLRLYRAQHNYPAHLPEHLLLRDMIYLLQGIDGRYVYFKQSNSDDESWEEGGIGFNQPQDGQLITLPQRDLILKLTELGWLYKKINAAIGEPHNIIGTVQQAFAFALKEELGNYYRAIAIIESHLSSDSASTLSSKALLLHLSPTVLRLRMSAALISATKGTRGGQMISVLHSYTHHGDPVVNLFTSNLLEKVSVPWFQTLVSWMWDGELVDPMEEFFIVRNPVFEPKNLDIIDPLDPQNPIALDGWNVWQKKFCFRGEMIPSFISEGFARKIFSTGKSLNFIRHSCGDYEWHQTRSNIYQASSKSSLHYKDITGLQQTIDSTYSIATRRLFKIFFIKLKLLDHLKAVKDYLLLGRGDFISLLIESLGPSLNKPANTLYRHNLTATLESAIRATSDERLLLNRLDYKTERPINLILSSGAMEKYMRMFRVLWKMKRLEYSLDRAWKVVILGVNRSLRHLHCLRSDFHRARLVISEMIHFIRQLQSYCHLEVIDCGWQEFEKKLMSEGGDLDSLIEGHSAYLDRLVSKGLLLSTRAGKELVRLGGGELRIRVSCWLRNVSRLSWHSKNRLSVSLFNLRSPSGGEDNLYAFGLSKSARLQSAHQQSGSKRRNMASYGRMQDSSSEGYGEEEDEEEGGEDEEGSVASDDTEAEDRSSAMQLEGIRVQLLGHSKRFTDLVLDLISCLSTQQDSDMKFLAVRLNFSLFYMRTNKSSSSSTLLNAASSSTNHASRSSGGSQPLASSHHRPPHLHHHHQASASTQNKRPT</sequence>
<accession>A0A0L6VJC0</accession>
<dbReference type="AlphaFoldDB" id="A0A0L6VJC0"/>
<comment type="subcellular location">
    <subcellularLocation>
        <location evidence="1">Cytoplasm</location>
        <location evidence="1">Cytoskeleton</location>
    </subcellularLocation>
</comment>
<dbReference type="Gene3D" id="1.20.120.1900">
    <property type="entry name" value="Gamma-tubulin complex, C-terminal domain"/>
    <property type="match status" value="1"/>
</dbReference>
<dbReference type="InterPro" id="IPR040457">
    <property type="entry name" value="GCP_C"/>
</dbReference>
<dbReference type="GO" id="GO:0031122">
    <property type="term" value="P:cytoplasmic microtubule organization"/>
    <property type="evidence" value="ECO:0007669"/>
    <property type="project" value="TreeGrafter"/>
</dbReference>
<dbReference type="VEuPathDB" id="FungiDB:VP01_158g9"/>
<proteinExistence type="inferred from homology"/>
<dbReference type="Pfam" id="PF17681">
    <property type="entry name" value="GCP_N_terminal"/>
    <property type="match status" value="1"/>
</dbReference>
<dbReference type="GO" id="GO:0007020">
    <property type="term" value="P:microtubule nucleation"/>
    <property type="evidence" value="ECO:0007669"/>
    <property type="project" value="InterPro"/>
</dbReference>
<feature type="compositionally biased region" description="Low complexity" evidence="6">
    <location>
        <begin position="833"/>
        <end position="858"/>
    </location>
</feature>
<evidence type="ECO:0000259" key="8">
    <source>
        <dbReference type="Pfam" id="PF17681"/>
    </source>
</evidence>
<dbReference type="EMBL" id="LAVV01006381">
    <property type="protein sequence ID" value="KNZ60240.1"/>
    <property type="molecule type" value="Genomic_DNA"/>
</dbReference>
<dbReference type="GO" id="GO:0000922">
    <property type="term" value="C:spindle pole"/>
    <property type="evidence" value="ECO:0007669"/>
    <property type="project" value="InterPro"/>
</dbReference>
<keyword evidence="10" id="KW-1185">Reference proteome</keyword>
<feature type="region of interest" description="Disordered" evidence="6">
    <location>
        <begin position="718"/>
        <end position="773"/>
    </location>
</feature>
<dbReference type="OrthoDB" id="5860513at2759"/>
<dbReference type="Pfam" id="PF04130">
    <property type="entry name" value="GCP_C_terminal"/>
    <property type="match status" value="2"/>
</dbReference>
<dbReference type="PANTHER" id="PTHR19302">
    <property type="entry name" value="GAMMA TUBULIN COMPLEX PROTEIN"/>
    <property type="match status" value="1"/>
</dbReference>
<feature type="compositionally biased region" description="Basic residues" evidence="6">
    <location>
        <begin position="859"/>
        <end position="871"/>
    </location>
</feature>
<evidence type="ECO:0000313" key="10">
    <source>
        <dbReference type="Proteomes" id="UP000037035"/>
    </source>
</evidence>
<comment type="caution">
    <text evidence="9">The sequence shown here is derived from an EMBL/GenBank/DDBJ whole genome shotgun (WGS) entry which is preliminary data.</text>
</comment>
<evidence type="ECO:0000259" key="7">
    <source>
        <dbReference type="Pfam" id="PF04130"/>
    </source>
</evidence>
<feature type="domain" description="Gamma tubulin complex component C-terminal" evidence="7">
    <location>
        <begin position="460"/>
        <end position="515"/>
    </location>
</feature>
<protein>
    <submittedName>
        <fullName evidence="9">Uncharacterized protein</fullName>
    </submittedName>
</protein>
<dbReference type="GO" id="GO:0051225">
    <property type="term" value="P:spindle assembly"/>
    <property type="evidence" value="ECO:0007669"/>
    <property type="project" value="TreeGrafter"/>
</dbReference>
<dbReference type="GO" id="GO:0051011">
    <property type="term" value="F:microtubule minus-end binding"/>
    <property type="evidence" value="ECO:0007669"/>
    <property type="project" value="TreeGrafter"/>
</dbReference>
<dbReference type="InterPro" id="IPR042241">
    <property type="entry name" value="GCP_C_sf"/>
</dbReference>
<evidence type="ECO:0000256" key="6">
    <source>
        <dbReference type="SAM" id="MobiDB-lite"/>
    </source>
</evidence>
<dbReference type="InterPro" id="IPR007259">
    <property type="entry name" value="GCP"/>
</dbReference>
<organism evidence="9 10">
    <name type="scientific">Puccinia sorghi</name>
    <dbReference type="NCBI Taxonomy" id="27349"/>
    <lineage>
        <taxon>Eukaryota</taxon>
        <taxon>Fungi</taxon>
        <taxon>Dikarya</taxon>
        <taxon>Basidiomycota</taxon>
        <taxon>Pucciniomycotina</taxon>
        <taxon>Pucciniomycetes</taxon>
        <taxon>Pucciniales</taxon>
        <taxon>Pucciniaceae</taxon>
        <taxon>Puccinia</taxon>
    </lineage>
</organism>
<keyword evidence="4" id="KW-0493">Microtubule</keyword>